<evidence type="ECO:0000256" key="6">
    <source>
        <dbReference type="SAM" id="Phobius"/>
    </source>
</evidence>
<keyword evidence="4 6" id="KW-1133">Transmembrane helix</keyword>
<protein>
    <submittedName>
        <fullName evidence="7">Cytochrome c oxidase subunit 4</fullName>
    </submittedName>
</protein>
<sequence length="93" mass="10232">MTREQRAQVIGQPLRVFAGLLALLLVTFGYAYLPGGPLKTEVALAVAAAKALLIATFFMQLRQAVWLVRLAALGGLVWACFLYIITFSDYLTR</sequence>
<dbReference type="InterPro" id="IPR011743">
    <property type="entry name" value="Caa3_sub_IV"/>
</dbReference>
<keyword evidence="8" id="KW-1185">Reference proteome</keyword>
<keyword evidence="2" id="KW-1003">Cell membrane</keyword>
<reference evidence="8" key="1">
    <citation type="submission" date="2016-10" db="EMBL/GenBank/DDBJ databases">
        <authorList>
            <person name="Varghese N."/>
            <person name="Submissions S."/>
        </authorList>
    </citation>
    <scope>NUCLEOTIDE SEQUENCE [LARGE SCALE GENOMIC DNA]</scope>
    <source>
        <strain evidence="8">S6-262</strain>
    </source>
</reference>
<accession>A0A1H7ZFS1</accession>
<dbReference type="Pfam" id="PF03626">
    <property type="entry name" value="COX4_pro"/>
    <property type="match status" value="1"/>
</dbReference>
<feature type="transmembrane region" description="Helical" evidence="6">
    <location>
        <begin position="42"/>
        <end position="59"/>
    </location>
</feature>
<dbReference type="AlphaFoldDB" id="A0A1H7ZFS1"/>
<keyword evidence="3 6" id="KW-0812">Transmembrane</keyword>
<evidence type="ECO:0000313" key="7">
    <source>
        <dbReference type="EMBL" id="SEM57111.1"/>
    </source>
</evidence>
<name>A0A1H7ZFS1_9SPHN</name>
<proteinExistence type="predicted"/>
<dbReference type="STRING" id="1166340.SAMN05192583_0675"/>
<keyword evidence="5 6" id="KW-0472">Membrane</keyword>
<dbReference type="OrthoDB" id="7916717at2"/>
<dbReference type="Proteomes" id="UP000199206">
    <property type="component" value="Unassembled WGS sequence"/>
</dbReference>
<dbReference type="RefSeq" id="WP_093663993.1">
    <property type="nucleotide sequence ID" value="NZ_FOCF01000001.1"/>
</dbReference>
<dbReference type="EMBL" id="FOCF01000001">
    <property type="protein sequence ID" value="SEM57111.1"/>
    <property type="molecule type" value="Genomic_DNA"/>
</dbReference>
<evidence type="ECO:0000256" key="4">
    <source>
        <dbReference type="ARBA" id="ARBA00022989"/>
    </source>
</evidence>
<evidence type="ECO:0000256" key="3">
    <source>
        <dbReference type="ARBA" id="ARBA00022692"/>
    </source>
</evidence>
<dbReference type="InterPro" id="IPR005171">
    <property type="entry name" value="Cyt_c_oxidase_su4_prok"/>
</dbReference>
<feature type="transmembrane region" description="Helical" evidence="6">
    <location>
        <begin position="66"/>
        <end position="85"/>
    </location>
</feature>
<comment type="subcellular location">
    <subcellularLocation>
        <location evidence="1">Cell membrane</location>
        <topology evidence="1">Multi-pass membrane protein</topology>
    </subcellularLocation>
</comment>
<evidence type="ECO:0000256" key="1">
    <source>
        <dbReference type="ARBA" id="ARBA00004651"/>
    </source>
</evidence>
<dbReference type="NCBIfam" id="TIGR02229">
    <property type="entry name" value="caa3_sub_IV"/>
    <property type="match status" value="1"/>
</dbReference>
<dbReference type="GO" id="GO:0005886">
    <property type="term" value="C:plasma membrane"/>
    <property type="evidence" value="ECO:0007669"/>
    <property type="project" value="UniProtKB-SubCell"/>
</dbReference>
<feature type="transmembrane region" description="Helical" evidence="6">
    <location>
        <begin position="12"/>
        <end position="30"/>
    </location>
</feature>
<evidence type="ECO:0000256" key="2">
    <source>
        <dbReference type="ARBA" id="ARBA00022475"/>
    </source>
</evidence>
<gene>
    <name evidence="7" type="ORF">SAMN05192583_0675</name>
</gene>
<evidence type="ECO:0000256" key="5">
    <source>
        <dbReference type="ARBA" id="ARBA00023136"/>
    </source>
</evidence>
<organism evidence="7 8">
    <name type="scientific">Sphingomonas gellani</name>
    <dbReference type="NCBI Taxonomy" id="1166340"/>
    <lineage>
        <taxon>Bacteria</taxon>
        <taxon>Pseudomonadati</taxon>
        <taxon>Pseudomonadota</taxon>
        <taxon>Alphaproteobacteria</taxon>
        <taxon>Sphingomonadales</taxon>
        <taxon>Sphingomonadaceae</taxon>
        <taxon>Sphingomonas</taxon>
    </lineage>
</organism>
<evidence type="ECO:0000313" key="8">
    <source>
        <dbReference type="Proteomes" id="UP000199206"/>
    </source>
</evidence>